<dbReference type="OrthoDB" id="6142716at2759"/>
<keyword evidence="3" id="KW-1185">Reference proteome</keyword>
<organism evidence="2 3">
    <name type="scientific">Pomacea canaliculata</name>
    <name type="common">Golden apple snail</name>
    <dbReference type="NCBI Taxonomy" id="400727"/>
    <lineage>
        <taxon>Eukaryota</taxon>
        <taxon>Metazoa</taxon>
        <taxon>Spiralia</taxon>
        <taxon>Lophotrochozoa</taxon>
        <taxon>Mollusca</taxon>
        <taxon>Gastropoda</taxon>
        <taxon>Caenogastropoda</taxon>
        <taxon>Architaenioglossa</taxon>
        <taxon>Ampullarioidea</taxon>
        <taxon>Ampullariidae</taxon>
        <taxon>Pomacea</taxon>
    </lineage>
</organism>
<accession>A0A2T7PBC2</accession>
<feature type="compositionally biased region" description="Basic and acidic residues" evidence="1">
    <location>
        <begin position="56"/>
        <end position="66"/>
    </location>
</feature>
<proteinExistence type="predicted"/>
<dbReference type="EMBL" id="PZQS01000005">
    <property type="protein sequence ID" value="PVD30724.1"/>
    <property type="molecule type" value="Genomic_DNA"/>
</dbReference>
<reference evidence="2 3" key="1">
    <citation type="submission" date="2018-04" db="EMBL/GenBank/DDBJ databases">
        <title>The genome of golden apple snail Pomacea canaliculata provides insight into stress tolerance and invasive adaptation.</title>
        <authorList>
            <person name="Liu C."/>
            <person name="Liu B."/>
            <person name="Ren Y."/>
            <person name="Zhang Y."/>
            <person name="Wang H."/>
            <person name="Li S."/>
            <person name="Jiang F."/>
            <person name="Yin L."/>
            <person name="Zhang G."/>
            <person name="Qian W."/>
            <person name="Fan W."/>
        </authorList>
    </citation>
    <scope>NUCLEOTIDE SEQUENCE [LARGE SCALE GENOMIC DNA]</scope>
    <source>
        <strain evidence="2">SZHN2017</strain>
        <tissue evidence="2">Muscle</tissue>
    </source>
</reference>
<dbReference type="Proteomes" id="UP000245119">
    <property type="component" value="Linkage Group LG5"/>
</dbReference>
<feature type="compositionally biased region" description="Polar residues" evidence="1">
    <location>
        <begin position="87"/>
        <end position="99"/>
    </location>
</feature>
<dbReference type="AlphaFoldDB" id="A0A2T7PBC2"/>
<evidence type="ECO:0000256" key="1">
    <source>
        <dbReference type="SAM" id="MobiDB-lite"/>
    </source>
</evidence>
<comment type="caution">
    <text evidence="2">The sequence shown here is derived from an EMBL/GenBank/DDBJ whole genome shotgun (WGS) entry which is preliminary data.</text>
</comment>
<name>A0A2T7PBC2_POMCA</name>
<gene>
    <name evidence="2" type="ORF">C0Q70_09999</name>
</gene>
<feature type="region of interest" description="Disordered" evidence="1">
    <location>
        <begin position="1"/>
        <end position="99"/>
    </location>
</feature>
<feature type="compositionally biased region" description="Polar residues" evidence="1">
    <location>
        <begin position="121"/>
        <end position="130"/>
    </location>
</feature>
<evidence type="ECO:0000313" key="3">
    <source>
        <dbReference type="Proteomes" id="UP000245119"/>
    </source>
</evidence>
<feature type="compositionally biased region" description="Polar residues" evidence="1">
    <location>
        <begin position="34"/>
        <end position="50"/>
    </location>
</feature>
<evidence type="ECO:0000313" key="2">
    <source>
        <dbReference type="EMBL" id="PVD30724.1"/>
    </source>
</evidence>
<protein>
    <submittedName>
        <fullName evidence="2">Uncharacterized protein</fullName>
    </submittedName>
</protein>
<sequence length="247" mass="27376">MTSLEPDVALTSSKNEAPSYAFKDLFHRQENIDIGTSESQDPPANRPQNSEEYDDERGWFPDDFPRPVEVLSSLLLDSHIPPEPEPVSTTYNSHGTSSQDFDHMYALPSSYTNKRKCSEPEINSSDQQLPGLNADPDQNETDDPNFFSSLNCQGTSRATENSDIEKMRTAALAKIEELVGLLNTASDLEIIHFVSERLNDALKVAKGMQCTEVEHTSPAGKAFDTQDIHVPTKGRPAIKLNKPSSHD</sequence>
<feature type="region of interest" description="Disordered" evidence="1">
    <location>
        <begin position="113"/>
        <end position="141"/>
    </location>
</feature>